<dbReference type="InterPro" id="IPR025500">
    <property type="entry name" value="DUF4390"/>
</dbReference>
<evidence type="ECO:0000256" key="1">
    <source>
        <dbReference type="SAM" id="SignalP"/>
    </source>
</evidence>
<dbReference type="EMBL" id="DRBS01000121">
    <property type="protein sequence ID" value="HDD43842.1"/>
    <property type="molecule type" value="Genomic_DNA"/>
</dbReference>
<accession>A0A7C0U298</accession>
<dbReference type="Proteomes" id="UP000886289">
    <property type="component" value="Unassembled WGS sequence"/>
</dbReference>
<reference evidence="2" key="1">
    <citation type="journal article" date="2020" name="mSystems">
        <title>Genome- and Community-Level Interaction Insights into Carbon Utilization and Element Cycling Functions of Hydrothermarchaeota in Hydrothermal Sediment.</title>
        <authorList>
            <person name="Zhou Z."/>
            <person name="Liu Y."/>
            <person name="Xu W."/>
            <person name="Pan J."/>
            <person name="Luo Z.H."/>
            <person name="Li M."/>
        </authorList>
    </citation>
    <scope>NUCLEOTIDE SEQUENCE [LARGE SCALE GENOMIC DNA]</scope>
    <source>
        <strain evidence="2">HyVt-233</strain>
    </source>
</reference>
<comment type="caution">
    <text evidence="2">The sequence shown here is derived from an EMBL/GenBank/DDBJ whole genome shotgun (WGS) entry which is preliminary data.</text>
</comment>
<organism evidence="2">
    <name type="scientific">Desulfofervidus auxilii</name>
    <dbReference type="NCBI Taxonomy" id="1621989"/>
    <lineage>
        <taxon>Bacteria</taxon>
        <taxon>Pseudomonadati</taxon>
        <taxon>Thermodesulfobacteriota</taxon>
        <taxon>Candidatus Desulfofervidia</taxon>
        <taxon>Candidatus Desulfofervidales</taxon>
        <taxon>Candidatus Desulfofervidaceae</taxon>
        <taxon>Candidatus Desulfofervidus</taxon>
    </lineage>
</organism>
<keyword evidence="1" id="KW-0732">Signal</keyword>
<gene>
    <name evidence="2" type="ORF">ENG63_03150</name>
</gene>
<dbReference type="AlphaFoldDB" id="A0A7C0U298"/>
<proteinExistence type="predicted"/>
<sequence>MFSKFWQCLLLILATCNISFASNAILKDIIVTTSHKELLVYFTVEGCFTRKMEEAILNGIPVTFTFDIVLEERKTFWPDKKIVDFKIYHTIKYDQLKGVFVIERSEKLGEITSRDFIWAKKLMAEVETAVAPLSSLKKGHKYKLSLKAKLKKVKLPFYLHYIFFFTSMWNFETDWYKVNFVY</sequence>
<dbReference type="Pfam" id="PF14334">
    <property type="entry name" value="DUF4390"/>
    <property type="match status" value="1"/>
</dbReference>
<name>A0A7C0U298_DESA2</name>
<protein>
    <submittedName>
        <fullName evidence="2">DUF4390 domain-containing protein</fullName>
    </submittedName>
</protein>
<feature type="chain" id="PRO_5027931026" evidence="1">
    <location>
        <begin position="22"/>
        <end position="182"/>
    </location>
</feature>
<evidence type="ECO:0000313" key="2">
    <source>
        <dbReference type="EMBL" id="HDD43842.1"/>
    </source>
</evidence>
<feature type="signal peptide" evidence="1">
    <location>
        <begin position="1"/>
        <end position="21"/>
    </location>
</feature>